<feature type="region of interest" description="Disordered" evidence="1">
    <location>
        <begin position="202"/>
        <end position="221"/>
    </location>
</feature>
<dbReference type="RefSeq" id="WP_171162638.1">
    <property type="nucleotide sequence ID" value="NZ_CP053073.1"/>
</dbReference>
<dbReference type="Proteomes" id="UP000503096">
    <property type="component" value="Chromosome"/>
</dbReference>
<feature type="compositionally biased region" description="Polar residues" evidence="1">
    <location>
        <begin position="39"/>
        <end position="53"/>
    </location>
</feature>
<evidence type="ECO:0000256" key="1">
    <source>
        <dbReference type="SAM" id="MobiDB-lite"/>
    </source>
</evidence>
<organism evidence="2 3">
    <name type="scientific">Usitatibacter palustris</name>
    <dbReference type="NCBI Taxonomy" id="2732487"/>
    <lineage>
        <taxon>Bacteria</taxon>
        <taxon>Pseudomonadati</taxon>
        <taxon>Pseudomonadota</taxon>
        <taxon>Betaproteobacteria</taxon>
        <taxon>Nitrosomonadales</taxon>
        <taxon>Usitatibacteraceae</taxon>
        <taxon>Usitatibacter</taxon>
    </lineage>
</organism>
<dbReference type="EMBL" id="CP053073">
    <property type="protein sequence ID" value="QJR15397.1"/>
    <property type="molecule type" value="Genomic_DNA"/>
</dbReference>
<gene>
    <name evidence="2" type="ORF">DSM104440_02216</name>
</gene>
<sequence length="359" mass="38901">MNRLTAIGLVSLVAYGLLIASKYTGFVSAAREDRAGHTVSATASPAGDSSVQPANPEPRPKAQFTAAVPPQTYRPSAAAVEFRATRDLRAYADGLASRKVSLTGDERYHLAKALEECQFAMNVSEDLVAYSAKQRRQFIATLPPNDPLNARRISSYDLQDSTQRCARFQGTKISPREIEDLYAAAARQGDARAQARMVVAEGPKNNVGGSNNGNPQPQRAGDDVSRIIELLESQDPEAMLIVGQYLSSSEMAARLRIGPNGEVPEPSAFLGAFSIVACDLGTDCSSFVREHLNACAFGGYCSATSFEELYQNFMASPWSHQQALRYRQIIRNAIDTRNWALLGLIPQPQQQGNTGTPGQ</sequence>
<reference evidence="2 3" key="1">
    <citation type="submission" date="2020-04" db="EMBL/GenBank/DDBJ databases">
        <title>Usitatibacter rugosus gen. nov., sp. nov. and Usitatibacter palustris sp. nov., novel members of Usitatibacteraceae fam. nov. within the order Nitrosomonadales isolated from soil.</title>
        <authorList>
            <person name="Huber K.J."/>
            <person name="Neumann-Schaal M."/>
            <person name="Geppert A."/>
            <person name="Luckner M."/>
            <person name="Wanner G."/>
            <person name="Overmann J."/>
        </authorList>
    </citation>
    <scope>NUCLEOTIDE SEQUENCE [LARGE SCALE GENOMIC DNA]</scope>
    <source>
        <strain evidence="2 3">Swamp67</strain>
    </source>
</reference>
<keyword evidence="3" id="KW-1185">Reference proteome</keyword>
<dbReference type="AlphaFoldDB" id="A0A6M4HBQ3"/>
<dbReference type="InParanoid" id="A0A6M4HBQ3"/>
<accession>A0A6M4HBQ3</accession>
<protein>
    <submittedName>
        <fullName evidence="2">Uncharacterized protein</fullName>
    </submittedName>
</protein>
<feature type="region of interest" description="Disordered" evidence="1">
    <location>
        <begin position="38"/>
        <end position="62"/>
    </location>
</feature>
<name>A0A6M4HBQ3_9PROT</name>
<dbReference type="KEGG" id="upl:DSM104440_02216"/>
<evidence type="ECO:0000313" key="2">
    <source>
        <dbReference type="EMBL" id="QJR15397.1"/>
    </source>
</evidence>
<feature type="compositionally biased region" description="Polar residues" evidence="1">
    <location>
        <begin position="207"/>
        <end position="217"/>
    </location>
</feature>
<proteinExistence type="predicted"/>
<evidence type="ECO:0000313" key="3">
    <source>
        <dbReference type="Proteomes" id="UP000503096"/>
    </source>
</evidence>